<keyword evidence="1" id="KW-0472">Membrane</keyword>
<sequence length="176" mass="19051">MLIGAYICTVIYLKKESVVLFTDPFTVVETRLLLHMDYGIAISELICIVAIVVNNLALTTLIIYRVRKLTQVTNQFLPVSEQVHGGRLVKTIVGSYLLYGIGIIALRVGIIAGPIVDVFKLAPIPALVIGISSTFLIVEVDLDSVGHPLEHVAQDSPDVGGDAIESVQQSLSRDIV</sequence>
<evidence type="ECO:0000313" key="3">
    <source>
        <dbReference type="Proteomes" id="UP000518752"/>
    </source>
</evidence>
<reference evidence="2 3" key="1">
    <citation type="journal article" date="2020" name="ISME J.">
        <title>Uncovering the hidden diversity of litter-decomposition mechanisms in mushroom-forming fungi.</title>
        <authorList>
            <person name="Floudas D."/>
            <person name="Bentzer J."/>
            <person name="Ahren D."/>
            <person name="Johansson T."/>
            <person name="Persson P."/>
            <person name="Tunlid A."/>
        </authorList>
    </citation>
    <scope>NUCLEOTIDE SEQUENCE [LARGE SCALE GENOMIC DNA]</scope>
    <source>
        <strain evidence="2 3">CBS 406.79</strain>
    </source>
</reference>
<keyword evidence="1" id="KW-0812">Transmembrane</keyword>
<comment type="caution">
    <text evidence="2">The sequence shown here is derived from an EMBL/GenBank/DDBJ whole genome shotgun (WGS) entry which is preliminary data.</text>
</comment>
<feature type="transmembrane region" description="Helical" evidence="1">
    <location>
        <begin position="38"/>
        <end position="64"/>
    </location>
</feature>
<keyword evidence="3" id="KW-1185">Reference proteome</keyword>
<proteinExistence type="predicted"/>
<keyword evidence="1" id="KW-1133">Transmembrane helix</keyword>
<evidence type="ECO:0000256" key="1">
    <source>
        <dbReference type="SAM" id="Phobius"/>
    </source>
</evidence>
<dbReference type="Proteomes" id="UP000518752">
    <property type="component" value="Unassembled WGS sequence"/>
</dbReference>
<organism evidence="2 3">
    <name type="scientific">Collybiopsis confluens</name>
    <dbReference type="NCBI Taxonomy" id="2823264"/>
    <lineage>
        <taxon>Eukaryota</taxon>
        <taxon>Fungi</taxon>
        <taxon>Dikarya</taxon>
        <taxon>Basidiomycota</taxon>
        <taxon>Agaricomycotina</taxon>
        <taxon>Agaricomycetes</taxon>
        <taxon>Agaricomycetidae</taxon>
        <taxon>Agaricales</taxon>
        <taxon>Marasmiineae</taxon>
        <taxon>Omphalotaceae</taxon>
        <taxon>Collybiopsis</taxon>
    </lineage>
</organism>
<dbReference type="EMBL" id="JAACJN010000116">
    <property type="protein sequence ID" value="KAF5371451.1"/>
    <property type="molecule type" value="Genomic_DNA"/>
</dbReference>
<evidence type="ECO:0000313" key="2">
    <source>
        <dbReference type="EMBL" id="KAF5371451.1"/>
    </source>
</evidence>
<dbReference type="AlphaFoldDB" id="A0A8H5LW29"/>
<protein>
    <submittedName>
        <fullName evidence="2">Uncharacterized protein</fullName>
    </submittedName>
</protein>
<name>A0A8H5LW29_9AGAR</name>
<feature type="transmembrane region" description="Helical" evidence="1">
    <location>
        <begin position="96"/>
        <end position="116"/>
    </location>
</feature>
<gene>
    <name evidence="2" type="ORF">D9757_009977</name>
</gene>
<accession>A0A8H5LW29</accession>
<feature type="transmembrane region" description="Helical" evidence="1">
    <location>
        <begin position="122"/>
        <end position="140"/>
    </location>
</feature>